<sequence length="503" mass="56462">MLNLEQVRQFLYYEARLLDDRQWDEWLSCYSPQVVYWMPAWGDDDQLTRDPQKEISLIYYPNREGLEDRVYRIKTERSGASTPEPRTTHIISNVELMGESDEGLEVRYSWVTWSHRYQHTDAYFGSTCCTLIEQDGRPQIIRKTVRLNNDYIRQVIDVYHISEALMTFNIALNFEDGVTRFIQCNAGEKVLDAAYRQKVNLPMDCSDGVCGTCKCHCASGEYDLGEDYLDEALSDDEAQNRQVLTCQMVPTSDCVIDVPVAAAQCKTALATLGAQVRQVNLLSDTAIELVVALDEPLAFLPGQYVNIQVPGTLHVRAYSFSSLPGSLEGRFLIRNVPGGMMSQWLTQRARPGDRLTLSGPMGSFYLRHGERPLLMLAGGTGLAPLLSMLHTLQTQGSQRPVMLLYGVTRDCDLVKTDALDTFIQQLTGYRWLPVVADENSTCPQRGFVTDHLDDAMLNNGDVDIYLCGPPPMVNAVAMALRDRGITPAGFWYEKFIASQSAAA</sequence>
<protein>
    <submittedName>
        <fullName evidence="8">Benzoate dioxygenase, ferredoxin reductase component</fullName>
    </submittedName>
</protein>
<dbReference type="SUPFAM" id="SSF54292">
    <property type="entry name" value="2Fe-2S ferredoxin-like"/>
    <property type="match status" value="1"/>
</dbReference>
<reference evidence="8 9" key="1">
    <citation type="submission" date="2019-03" db="EMBL/GenBank/DDBJ databases">
        <authorList>
            <consortium name="Pathogen Informatics"/>
        </authorList>
    </citation>
    <scope>NUCLEOTIDE SEQUENCE [LARGE SCALE GENOMIC DNA]</scope>
    <source>
        <strain evidence="8 9">5012STDY7312589</strain>
    </source>
</reference>
<evidence type="ECO:0000256" key="5">
    <source>
        <dbReference type="ARBA" id="ARBA00034078"/>
    </source>
</evidence>
<dbReference type="GO" id="GO:0051537">
    <property type="term" value="F:2 iron, 2 sulfur cluster binding"/>
    <property type="evidence" value="ECO:0007669"/>
    <property type="project" value="InterPro"/>
</dbReference>
<dbReference type="PRINTS" id="PR00371">
    <property type="entry name" value="FPNCR"/>
</dbReference>
<dbReference type="PRINTS" id="PR00410">
    <property type="entry name" value="PHEHYDRXLASE"/>
</dbReference>
<gene>
    <name evidence="8" type="primary">benC</name>
    <name evidence="8" type="ORF">SAMEA104567804_03885</name>
</gene>
<dbReference type="InterPro" id="IPR001041">
    <property type="entry name" value="2Fe-2S_ferredoxin-type"/>
</dbReference>
<dbReference type="SUPFAM" id="SSF54427">
    <property type="entry name" value="NTF2-like"/>
    <property type="match status" value="1"/>
</dbReference>
<dbReference type="Proteomes" id="UP000294876">
    <property type="component" value="Unassembled WGS sequence"/>
</dbReference>
<evidence type="ECO:0000259" key="7">
    <source>
        <dbReference type="PROSITE" id="PS51384"/>
    </source>
</evidence>
<evidence type="ECO:0000259" key="6">
    <source>
        <dbReference type="PROSITE" id="PS51085"/>
    </source>
</evidence>
<dbReference type="PROSITE" id="PS00197">
    <property type="entry name" value="2FE2S_FER_1"/>
    <property type="match status" value="1"/>
</dbReference>
<dbReference type="InterPro" id="IPR000391">
    <property type="entry name" value="Rng_hydr_dOase-bsu"/>
</dbReference>
<dbReference type="InterPro" id="IPR012675">
    <property type="entry name" value="Beta-grasp_dom_sf"/>
</dbReference>
<name>A0AB74QTG6_KLEPN</name>
<comment type="cofactor">
    <cofactor evidence="5">
        <name>[2Fe-2S] cluster</name>
        <dbReference type="ChEBI" id="CHEBI:190135"/>
    </cofactor>
</comment>
<dbReference type="CDD" id="cd06209">
    <property type="entry name" value="BenDO_FAD_NAD"/>
    <property type="match status" value="1"/>
</dbReference>
<proteinExistence type="inferred from homology"/>
<dbReference type="PROSITE" id="PS51085">
    <property type="entry name" value="2FE2S_FER_2"/>
    <property type="match status" value="1"/>
</dbReference>
<dbReference type="InterPro" id="IPR017938">
    <property type="entry name" value="Riboflavin_synthase-like_b-brl"/>
</dbReference>
<dbReference type="PROSITE" id="PS51384">
    <property type="entry name" value="FAD_FR"/>
    <property type="match status" value="1"/>
</dbReference>
<evidence type="ECO:0000256" key="3">
    <source>
        <dbReference type="ARBA" id="ARBA00022964"/>
    </source>
</evidence>
<dbReference type="InterPro" id="IPR047683">
    <property type="entry name" value="BenC-like_FAD_NAD-bd"/>
</dbReference>
<dbReference type="SUPFAM" id="SSF63380">
    <property type="entry name" value="Riboflavin synthase domain-like"/>
    <property type="match status" value="1"/>
</dbReference>
<feature type="domain" description="FAD-binding FR-type" evidence="7">
    <location>
        <begin position="269"/>
        <end position="367"/>
    </location>
</feature>
<dbReference type="Gene3D" id="3.40.50.80">
    <property type="entry name" value="Nucleotide-binding domain of ferredoxin-NADP reductase (FNR) module"/>
    <property type="match status" value="1"/>
</dbReference>
<evidence type="ECO:0000313" key="9">
    <source>
        <dbReference type="Proteomes" id="UP000294876"/>
    </source>
</evidence>
<dbReference type="Pfam" id="PF00970">
    <property type="entry name" value="FAD_binding_6"/>
    <property type="match status" value="1"/>
</dbReference>
<dbReference type="Gene3D" id="2.40.30.10">
    <property type="entry name" value="Translation factors"/>
    <property type="match status" value="1"/>
</dbReference>
<dbReference type="InterPro" id="IPR050415">
    <property type="entry name" value="MRET"/>
</dbReference>
<dbReference type="InterPro" id="IPR001709">
    <property type="entry name" value="Flavoprot_Pyr_Nucl_cyt_Rdtase"/>
</dbReference>
<dbReference type="Gene3D" id="3.10.20.30">
    <property type="match status" value="1"/>
</dbReference>
<keyword evidence="3 8" id="KW-0223">Dioxygenase</keyword>
<evidence type="ECO:0000313" key="8">
    <source>
        <dbReference type="EMBL" id="VGD27039.1"/>
    </source>
</evidence>
<dbReference type="Pfam" id="PF00866">
    <property type="entry name" value="Ring_hydroxyl_B"/>
    <property type="match status" value="1"/>
</dbReference>
<dbReference type="CDD" id="cd00207">
    <property type="entry name" value="fer2"/>
    <property type="match status" value="1"/>
</dbReference>
<dbReference type="InterPro" id="IPR001433">
    <property type="entry name" value="OxRdtase_FAD/NAD-bd"/>
</dbReference>
<dbReference type="PANTHER" id="PTHR47354:SF5">
    <property type="entry name" value="PROTEIN RFBI"/>
    <property type="match status" value="1"/>
</dbReference>
<dbReference type="SUPFAM" id="SSF52343">
    <property type="entry name" value="Ferredoxin reductase-like, C-terminal NADP-linked domain"/>
    <property type="match status" value="1"/>
</dbReference>
<feature type="domain" description="2Fe-2S ferredoxin-type" evidence="6">
    <location>
        <begin position="168"/>
        <end position="262"/>
    </location>
</feature>
<dbReference type="InterPro" id="IPR008333">
    <property type="entry name" value="Cbr1-like_FAD-bd_dom"/>
</dbReference>
<dbReference type="Pfam" id="PF00111">
    <property type="entry name" value="Fer2"/>
    <property type="match status" value="1"/>
</dbReference>
<dbReference type="InterPro" id="IPR039261">
    <property type="entry name" value="FNR_nucleotide-bd"/>
</dbReference>
<dbReference type="InterPro" id="IPR017927">
    <property type="entry name" value="FAD-bd_FR_type"/>
</dbReference>
<dbReference type="CDD" id="cd00667">
    <property type="entry name" value="ring_hydroxylating_dioxygenases_beta"/>
    <property type="match status" value="1"/>
</dbReference>
<dbReference type="NCBIfam" id="NF040810">
    <property type="entry name" value="BenC"/>
    <property type="match status" value="1"/>
</dbReference>
<organism evidence="8 9">
    <name type="scientific">Klebsiella pneumoniae</name>
    <dbReference type="NCBI Taxonomy" id="573"/>
    <lineage>
        <taxon>Bacteria</taxon>
        <taxon>Pseudomonadati</taxon>
        <taxon>Pseudomonadota</taxon>
        <taxon>Gammaproteobacteria</taxon>
        <taxon>Enterobacterales</taxon>
        <taxon>Enterobacteriaceae</taxon>
        <taxon>Klebsiella/Raoultella group</taxon>
        <taxon>Klebsiella</taxon>
        <taxon>Klebsiella pneumoniae complex</taxon>
    </lineage>
</organism>
<dbReference type="InterPro" id="IPR006058">
    <property type="entry name" value="2Fe2S_fd_BS"/>
</dbReference>
<dbReference type="Pfam" id="PF00175">
    <property type="entry name" value="NAD_binding_1"/>
    <property type="match status" value="1"/>
</dbReference>
<keyword evidence="2" id="KW-0058">Aromatic hydrocarbons catabolism</keyword>
<comment type="similarity">
    <text evidence="1">Belongs to the bacterial ring-hydroxylating dioxygenase beta subunit family.</text>
</comment>
<evidence type="ECO:0000256" key="2">
    <source>
        <dbReference type="ARBA" id="ARBA00022797"/>
    </source>
</evidence>
<dbReference type="Gene3D" id="3.10.450.50">
    <property type="match status" value="1"/>
</dbReference>
<accession>A0AB74QTG6</accession>
<dbReference type="InterPro" id="IPR036010">
    <property type="entry name" value="2Fe-2S_ferredoxin-like_sf"/>
</dbReference>
<dbReference type="NCBIfam" id="TIGR03232">
    <property type="entry name" value="benzo_1_2_benB"/>
    <property type="match status" value="1"/>
</dbReference>
<dbReference type="InterPro" id="IPR032710">
    <property type="entry name" value="NTF2-like_dom_sf"/>
</dbReference>
<comment type="caution">
    <text evidence="8">The sequence shown here is derived from an EMBL/GenBank/DDBJ whole genome shotgun (WGS) entry which is preliminary data.</text>
</comment>
<evidence type="ECO:0000256" key="4">
    <source>
        <dbReference type="ARBA" id="ARBA00023002"/>
    </source>
</evidence>
<keyword evidence="4" id="KW-0560">Oxidoreductase</keyword>
<dbReference type="GO" id="GO:0051213">
    <property type="term" value="F:dioxygenase activity"/>
    <property type="evidence" value="ECO:0007669"/>
    <property type="project" value="UniProtKB-KW"/>
</dbReference>
<dbReference type="InterPro" id="IPR017641">
    <property type="entry name" value="Benzo_1-2-diOase_ssu"/>
</dbReference>
<dbReference type="EMBL" id="CAAGWG010000014">
    <property type="protein sequence ID" value="VGD27039.1"/>
    <property type="molecule type" value="Genomic_DNA"/>
</dbReference>
<dbReference type="PANTHER" id="PTHR47354">
    <property type="entry name" value="NADH OXIDOREDUCTASE HCR"/>
    <property type="match status" value="1"/>
</dbReference>
<evidence type="ECO:0000256" key="1">
    <source>
        <dbReference type="ARBA" id="ARBA00009570"/>
    </source>
</evidence>
<dbReference type="AlphaFoldDB" id="A0AB74QTG6"/>